<evidence type="ECO:0000256" key="2">
    <source>
        <dbReference type="ARBA" id="ARBA00022741"/>
    </source>
</evidence>
<dbReference type="PANTHER" id="PTHR18934:SF257">
    <property type="entry name" value="ATP-DEPENDENT RNA HELICASE DHX30"/>
    <property type="match status" value="1"/>
</dbReference>
<dbReference type="InterPro" id="IPR007502">
    <property type="entry name" value="Helicase-assoc_dom"/>
</dbReference>
<keyword evidence="4 7" id="KW-0347">Helicase</keyword>
<dbReference type="GO" id="GO:0005634">
    <property type="term" value="C:nucleus"/>
    <property type="evidence" value="ECO:0007669"/>
    <property type="project" value="TreeGrafter"/>
</dbReference>
<reference evidence="7" key="1">
    <citation type="journal article" date="2020" name="bioRxiv">
        <title>Chromosome-level reference genome of the European wasp spider Argiope bruennichi: a resource for studies on range expansion and evolutionary adaptation.</title>
        <authorList>
            <person name="Sheffer M.M."/>
            <person name="Hoppe A."/>
            <person name="Krehenwinkel H."/>
            <person name="Uhl G."/>
            <person name="Kuss A.W."/>
            <person name="Jensen L."/>
            <person name="Jensen C."/>
            <person name="Gillespie R.G."/>
            <person name="Hoff K.J."/>
            <person name="Prost S."/>
        </authorList>
    </citation>
    <scope>NUCLEOTIDE SEQUENCE</scope>
</reference>
<keyword evidence="2" id="KW-0547">Nucleotide-binding</keyword>
<reference evidence="7" key="2">
    <citation type="submission" date="2020-06" db="EMBL/GenBank/DDBJ databases">
        <authorList>
            <person name="Sheffer M."/>
        </authorList>
    </citation>
    <scope>NUCLEOTIDE SEQUENCE</scope>
</reference>
<dbReference type="GO" id="GO:0003678">
    <property type="term" value="F:DNA helicase activity"/>
    <property type="evidence" value="ECO:0007669"/>
    <property type="project" value="TreeGrafter"/>
</dbReference>
<dbReference type="AlphaFoldDB" id="A0A8T0EZ51"/>
<evidence type="ECO:0000259" key="6">
    <source>
        <dbReference type="PROSITE" id="PS51194"/>
    </source>
</evidence>
<dbReference type="InterPro" id="IPR001650">
    <property type="entry name" value="Helicase_C-like"/>
</dbReference>
<dbReference type="Gene3D" id="3.30.160.20">
    <property type="match status" value="2"/>
</dbReference>
<dbReference type="InterPro" id="IPR027417">
    <property type="entry name" value="P-loop_NTPase"/>
</dbReference>
<evidence type="ECO:0000256" key="5">
    <source>
        <dbReference type="ARBA" id="ARBA00022840"/>
    </source>
</evidence>
<dbReference type="CDD" id="cd17917">
    <property type="entry name" value="DEXHc_RHA-like"/>
    <property type="match status" value="1"/>
</dbReference>
<dbReference type="EMBL" id="JABXBU010001863">
    <property type="protein sequence ID" value="KAF8781918.1"/>
    <property type="molecule type" value="Genomic_DNA"/>
</dbReference>
<dbReference type="SMART" id="SM00847">
    <property type="entry name" value="HA2"/>
    <property type="match status" value="1"/>
</dbReference>
<keyword evidence="3" id="KW-0378">Hydrolase</keyword>
<dbReference type="InterPro" id="IPR048333">
    <property type="entry name" value="HA2_WH"/>
</dbReference>
<dbReference type="GO" id="GO:0003724">
    <property type="term" value="F:RNA helicase activity"/>
    <property type="evidence" value="ECO:0007669"/>
    <property type="project" value="UniProtKB-EC"/>
</dbReference>
<dbReference type="Gene3D" id="1.20.120.1080">
    <property type="match status" value="1"/>
</dbReference>
<proteinExistence type="predicted"/>
<keyword evidence="5" id="KW-0067">ATP-binding</keyword>
<organism evidence="7 8">
    <name type="scientific">Argiope bruennichi</name>
    <name type="common">Wasp spider</name>
    <name type="synonym">Aranea bruennichi</name>
    <dbReference type="NCBI Taxonomy" id="94029"/>
    <lineage>
        <taxon>Eukaryota</taxon>
        <taxon>Metazoa</taxon>
        <taxon>Ecdysozoa</taxon>
        <taxon>Arthropoda</taxon>
        <taxon>Chelicerata</taxon>
        <taxon>Arachnida</taxon>
        <taxon>Araneae</taxon>
        <taxon>Araneomorphae</taxon>
        <taxon>Entelegynae</taxon>
        <taxon>Araneoidea</taxon>
        <taxon>Araneidae</taxon>
        <taxon>Argiope</taxon>
    </lineage>
</organism>
<dbReference type="GO" id="GO:0016787">
    <property type="term" value="F:hydrolase activity"/>
    <property type="evidence" value="ECO:0007669"/>
    <property type="project" value="UniProtKB-KW"/>
</dbReference>
<dbReference type="SMART" id="SM00490">
    <property type="entry name" value="HELICc"/>
    <property type="match status" value="1"/>
</dbReference>
<dbReference type="PROSITE" id="PS51194">
    <property type="entry name" value="HELICASE_CTER"/>
    <property type="match status" value="1"/>
</dbReference>
<dbReference type="GO" id="GO:0005737">
    <property type="term" value="C:cytoplasm"/>
    <property type="evidence" value="ECO:0007669"/>
    <property type="project" value="TreeGrafter"/>
</dbReference>
<dbReference type="GO" id="GO:0005524">
    <property type="term" value="F:ATP binding"/>
    <property type="evidence" value="ECO:0007669"/>
    <property type="project" value="UniProtKB-KW"/>
</dbReference>
<dbReference type="GO" id="GO:0002151">
    <property type="term" value="F:G-quadruplex RNA binding"/>
    <property type="evidence" value="ECO:0007669"/>
    <property type="project" value="TreeGrafter"/>
</dbReference>
<dbReference type="PROSITE" id="PS00690">
    <property type="entry name" value="DEAH_ATP_HELICASE"/>
    <property type="match status" value="1"/>
</dbReference>
<evidence type="ECO:0000256" key="3">
    <source>
        <dbReference type="ARBA" id="ARBA00022801"/>
    </source>
</evidence>
<dbReference type="Pfam" id="PF04408">
    <property type="entry name" value="WHD_HA2"/>
    <property type="match status" value="1"/>
</dbReference>
<evidence type="ECO:0000313" key="7">
    <source>
        <dbReference type="EMBL" id="KAF8781918.1"/>
    </source>
</evidence>
<dbReference type="CDD" id="cd18791">
    <property type="entry name" value="SF2_C_RHA"/>
    <property type="match status" value="1"/>
</dbReference>
<dbReference type="InterPro" id="IPR002464">
    <property type="entry name" value="DNA/RNA_helicase_DEAH_CS"/>
</dbReference>
<accession>A0A8T0EZ51</accession>
<keyword evidence="8" id="KW-1185">Reference proteome</keyword>
<sequence length="1025" mass="117044">MSARNICRYLLPRSFNLYSKRPYNTYAGFRRRRNQIHSRNLCILPNRASSSVSSRLNVADEYKHLIDEFPTPKEILWRLLNEAYIMTKNADIKPIFQEDQILNEGTAQRVWKYSIYMKWPKTLVIEGISSRKHEAESLAYLRACQKMKELNLLDNDNNPLLSGKKSTFYNESIASAKTDLLNLCQRIYNTHGRNPDYLPKFEISQEEGIVGKVSFWKCKLHLAYPEKKSFESCAGRVKEAEGIAAAEALLWLEKEKNIINTKRQLINYSKDEEEKLSKNHFAPYSICLPSLLQDKMLSVLQKLNELTKDGNSESFLEDCSMQEDNNCSLDEIQKRNLITDEIYQELSEAENINRSREMFQKYISHLESSEPNVGETIGYHVRLKKNLPKQSGAMLFCSTGMLLRKLCFNPNLDGISHVIVDEVHERSMQIDILLILLKRLLESNKNIKILIMSASFNTFLFSQYFNNCPVIHVPGNVYPVKEYYLEKLPSDLVGVNPHSKIEPILDVNLVANAINFVHKTQKGGAILCFLPGWHDILAVQNKLLEICEDPSELKICRAHSRLPHEEQKMIFEPAPDGVRKIILTTNIAETSITINDVVYVVDSGLHKGTTFDGEHDSLFLENFPKAEILRMPLESVILDCKLYCPNSKAEDFLSTALQPPSQSSLQIGVHELQQIGVLDENENLTDLGKVIVKFAAHPRLSLALVYASFLGCLDPILTICTVSTLTKEPFLNTLEDKSLIKTIKQGFANYLFSDHLAITNIFEAWNNLKDTPEAQNFLLENLLDEQSMHFIKDLKALFAQSLFEAGIIESPDAFLDPENICNINRNNIPCIFSVLSAAFYPNVMKVMQGDITQGKIDKDAVIYSLVKGQRGYIQRESVASTEFELPSPWLVYFKALHSEARRKIMTSAVSPVPGICLLLFAGQQLTIINEDINDPSNVILMLDNYKKLTFSCKKGDAELLLIWRNHLKNFFRTYIQTLKSQNNDLSFYNEEFLPVLKEIISTPQVPFTKGQLYKFVNNELVSEEF</sequence>
<dbReference type="SUPFAM" id="SSF52540">
    <property type="entry name" value="P-loop containing nucleoside triphosphate hydrolases"/>
    <property type="match status" value="1"/>
</dbReference>
<evidence type="ECO:0000313" key="8">
    <source>
        <dbReference type="Proteomes" id="UP000807504"/>
    </source>
</evidence>
<protein>
    <recommendedName>
        <fullName evidence="1">RNA helicase</fullName>
        <ecNumber evidence="1">3.6.4.13</ecNumber>
    </recommendedName>
</protein>
<dbReference type="Proteomes" id="UP000807504">
    <property type="component" value="Unassembled WGS sequence"/>
</dbReference>
<comment type="caution">
    <text evidence="7">The sequence shown here is derived from an EMBL/GenBank/DDBJ whole genome shotgun (WGS) entry which is preliminary data.</text>
</comment>
<gene>
    <name evidence="7" type="ORF">HNY73_012260</name>
</gene>
<evidence type="ECO:0000256" key="1">
    <source>
        <dbReference type="ARBA" id="ARBA00012552"/>
    </source>
</evidence>
<dbReference type="PANTHER" id="PTHR18934">
    <property type="entry name" value="ATP-DEPENDENT RNA HELICASE"/>
    <property type="match status" value="1"/>
</dbReference>
<feature type="domain" description="Helicase C-terminal" evidence="6">
    <location>
        <begin position="509"/>
        <end position="683"/>
    </location>
</feature>
<dbReference type="Pfam" id="PF00271">
    <property type="entry name" value="Helicase_C"/>
    <property type="match status" value="1"/>
</dbReference>
<dbReference type="EC" id="3.6.4.13" evidence="1"/>
<evidence type="ECO:0000256" key="4">
    <source>
        <dbReference type="ARBA" id="ARBA00022806"/>
    </source>
</evidence>
<dbReference type="Pfam" id="PF21010">
    <property type="entry name" value="HA2_C"/>
    <property type="match status" value="1"/>
</dbReference>
<dbReference type="Gene3D" id="3.40.50.300">
    <property type="entry name" value="P-loop containing nucleotide triphosphate hydrolases"/>
    <property type="match status" value="2"/>
</dbReference>
<name>A0A8T0EZ51_ARGBR</name>